<evidence type="ECO:0000259" key="2">
    <source>
        <dbReference type="Pfam" id="PF05433"/>
    </source>
</evidence>
<dbReference type="GO" id="GO:0019867">
    <property type="term" value="C:outer membrane"/>
    <property type="evidence" value="ECO:0007669"/>
    <property type="project" value="InterPro"/>
</dbReference>
<dbReference type="AlphaFoldDB" id="A0A5N6VVJ5"/>
<feature type="region of interest" description="Disordered" evidence="1">
    <location>
        <begin position="64"/>
        <end position="92"/>
    </location>
</feature>
<keyword evidence="4" id="KW-1185">Reference proteome</keyword>
<dbReference type="PANTHER" id="PTHR37014:SF10">
    <property type="entry name" value="RICH PROTEIN MS8, PUTATIVE (AFU_ORTHOLOGUE AFUA_7G05650)-RELATED"/>
    <property type="match status" value="1"/>
</dbReference>
<accession>A0A5N6VVJ5</accession>
<sequence length="194" mass="21255">MANREYYGNNVPLNLVGEQESRQFAHPRTQIQSSDSQSSFGQFPNQNEQNIPSALNTTQHLPYEQDQTQWRDPTNPEYGPNGEEGEKGLGSTLVGGAGGAFVGHEVGKKSDHGVLGTIGGAIAGAFAANLASNAVKNHGNDHGNDHGNNYGNNYGYDHGYDHGHYHGHRGRLSCGERHRQRKIARLERKLDRLQ</sequence>
<evidence type="ECO:0000313" key="4">
    <source>
        <dbReference type="Proteomes" id="UP000325433"/>
    </source>
</evidence>
<dbReference type="Pfam" id="PF05433">
    <property type="entry name" value="Rick_17kDa_Anti"/>
    <property type="match status" value="1"/>
</dbReference>
<evidence type="ECO:0000256" key="1">
    <source>
        <dbReference type="SAM" id="MobiDB-lite"/>
    </source>
</evidence>
<dbReference type="Proteomes" id="UP000325433">
    <property type="component" value="Unassembled WGS sequence"/>
</dbReference>
<dbReference type="EMBL" id="ML738332">
    <property type="protein sequence ID" value="KAE8312634.1"/>
    <property type="molecule type" value="Genomic_DNA"/>
</dbReference>
<name>A0A5N6VVJ5_9EURO</name>
<feature type="compositionally biased region" description="Low complexity" evidence="1">
    <location>
        <begin position="30"/>
        <end position="39"/>
    </location>
</feature>
<feature type="compositionally biased region" description="Polar residues" evidence="1">
    <location>
        <begin position="40"/>
        <end position="50"/>
    </location>
</feature>
<proteinExistence type="predicted"/>
<protein>
    <recommendedName>
        <fullName evidence="2">Glycine zipper 2TM domain-containing protein</fullName>
    </recommendedName>
</protein>
<evidence type="ECO:0000313" key="3">
    <source>
        <dbReference type="EMBL" id="KAE8312634.1"/>
    </source>
</evidence>
<dbReference type="PANTHER" id="PTHR37014">
    <property type="entry name" value="EXPRESSION LETHALITY PROTEIN HEL10, PUTATIVE (AFU_ORTHOLOGUE AFUA_1G06580)-RELATED"/>
    <property type="match status" value="1"/>
</dbReference>
<gene>
    <name evidence="3" type="ORF">BDV41DRAFT_577572</name>
</gene>
<feature type="domain" description="Glycine zipper 2TM" evidence="2">
    <location>
        <begin position="91"/>
        <end position="131"/>
    </location>
</feature>
<reference evidence="4" key="1">
    <citation type="submission" date="2019-04" db="EMBL/GenBank/DDBJ databases">
        <title>Friends and foes A comparative genomics studyof 23 Aspergillus species from section Flavi.</title>
        <authorList>
            <consortium name="DOE Joint Genome Institute"/>
            <person name="Kjaerbolling I."/>
            <person name="Vesth T."/>
            <person name="Frisvad J.C."/>
            <person name="Nybo J.L."/>
            <person name="Theobald S."/>
            <person name="Kildgaard S."/>
            <person name="Isbrandt T."/>
            <person name="Kuo A."/>
            <person name="Sato A."/>
            <person name="Lyhne E.K."/>
            <person name="Kogle M.E."/>
            <person name="Wiebenga A."/>
            <person name="Kun R.S."/>
            <person name="Lubbers R.J."/>
            <person name="Makela M.R."/>
            <person name="Barry K."/>
            <person name="Chovatia M."/>
            <person name="Clum A."/>
            <person name="Daum C."/>
            <person name="Haridas S."/>
            <person name="He G."/>
            <person name="LaButti K."/>
            <person name="Lipzen A."/>
            <person name="Mondo S."/>
            <person name="Riley R."/>
            <person name="Salamov A."/>
            <person name="Simmons B.A."/>
            <person name="Magnuson J.K."/>
            <person name="Henrissat B."/>
            <person name="Mortensen U.H."/>
            <person name="Larsen T.O."/>
            <person name="Devries R.P."/>
            <person name="Grigoriev I.V."/>
            <person name="Machida M."/>
            <person name="Baker S.E."/>
            <person name="Andersen M.R."/>
        </authorList>
    </citation>
    <scope>NUCLEOTIDE SEQUENCE [LARGE SCALE GENOMIC DNA]</scope>
    <source>
        <strain evidence="4">CBS 130015</strain>
    </source>
</reference>
<feature type="region of interest" description="Disordered" evidence="1">
    <location>
        <begin position="22"/>
        <end position="50"/>
    </location>
</feature>
<dbReference type="InterPro" id="IPR008816">
    <property type="entry name" value="Gly_zipper_2TM_dom"/>
</dbReference>
<organism evidence="3 4">
    <name type="scientific">Aspergillus transmontanensis</name>
    <dbReference type="NCBI Taxonomy" id="1034304"/>
    <lineage>
        <taxon>Eukaryota</taxon>
        <taxon>Fungi</taxon>
        <taxon>Dikarya</taxon>
        <taxon>Ascomycota</taxon>
        <taxon>Pezizomycotina</taxon>
        <taxon>Eurotiomycetes</taxon>
        <taxon>Eurotiomycetidae</taxon>
        <taxon>Eurotiales</taxon>
        <taxon>Aspergillaceae</taxon>
        <taxon>Aspergillus</taxon>
        <taxon>Aspergillus subgen. Circumdati</taxon>
    </lineage>
</organism>